<gene>
    <name evidence="2" type="ORF">TSAR_006279</name>
</gene>
<feature type="region of interest" description="Disordered" evidence="1">
    <location>
        <begin position="56"/>
        <end position="107"/>
    </location>
</feature>
<dbReference type="AlphaFoldDB" id="A0A232ENT3"/>
<feature type="compositionally biased region" description="Low complexity" evidence="1">
    <location>
        <begin position="232"/>
        <end position="257"/>
    </location>
</feature>
<name>A0A232ENT3_9HYME</name>
<feature type="region of interest" description="Disordered" evidence="1">
    <location>
        <begin position="228"/>
        <end position="274"/>
    </location>
</feature>
<comment type="caution">
    <text evidence="2">The sequence shown here is derived from an EMBL/GenBank/DDBJ whole genome shotgun (WGS) entry which is preliminary data.</text>
</comment>
<dbReference type="Proteomes" id="UP000215335">
    <property type="component" value="Unassembled WGS sequence"/>
</dbReference>
<reference evidence="2 3" key="1">
    <citation type="journal article" date="2017" name="Curr. Biol.">
        <title>The Evolution of Venom by Co-option of Single-Copy Genes.</title>
        <authorList>
            <person name="Martinson E.O."/>
            <person name="Mrinalini"/>
            <person name="Kelkar Y.D."/>
            <person name="Chang C.H."/>
            <person name="Werren J.H."/>
        </authorList>
    </citation>
    <scope>NUCLEOTIDE SEQUENCE [LARGE SCALE GENOMIC DNA]</scope>
    <source>
        <strain evidence="2 3">Alberta</strain>
        <tissue evidence="2">Whole body</tissue>
    </source>
</reference>
<dbReference type="EMBL" id="NNAY01003076">
    <property type="protein sequence ID" value="OXU20015.1"/>
    <property type="molecule type" value="Genomic_DNA"/>
</dbReference>
<proteinExistence type="predicted"/>
<feature type="region of interest" description="Disordered" evidence="1">
    <location>
        <begin position="383"/>
        <end position="414"/>
    </location>
</feature>
<keyword evidence="3" id="KW-1185">Reference proteome</keyword>
<sequence>MGMALASIAQRQCVTYTSNARSRRNRKNFQNPRITTATSLRLVSVGTLIDPTDAFSALTAPTRGDPRQEPLSWKRPGGGGRYPPDDNLDPDPSDGRKWTPGPPQRGFPMYGNTAGWADGIGDPASLPFHQAANAIPEFDGDPDNLSLFRRADQIYTQMRSIKQGPNEPVGEYGLRVDKLFNRFMTIVESAPDLSNSDRRARRRQARVDVLDQFLFGLKAPLVHEVRCSTSSNNNKNANNAKGKNKDGNGNNNGNRNGNKSDQKKNKNHRDSSAEKNSGIIGWDLIDAHKGCLDAAKKYLQLGDIKLPFESAELVTIPARVKMVIGARVQNDDVNVGWVPLQNLHPDLLFGKFTGENINGRVYAECISISDTEVTIATPTVELEEVDTANTNSPPVDEDGDADSDANSSAKIRRVINSDKHVEKYQEICRLNEKLQADSEARRS</sequence>
<evidence type="ECO:0000313" key="3">
    <source>
        <dbReference type="Proteomes" id="UP000215335"/>
    </source>
</evidence>
<protein>
    <submittedName>
        <fullName evidence="2">Uncharacterized protein</fullName>
    </submittedName>
</protein>
<evidence type="ECO:0000313" key="2">
    <source>
        <dbReference type="EMBL" id="OXU20015.1"/>
    </source>
</evidence>
<organism evidence="2 3">
    <name type="scientific">Trichomalopsis sarcophagae</name>
    <dbReference type="NCBI Taxonomy" id="543379"/>
    <lineage>
        <taxon>Eukaryota</taxon>
        <taxon>Metazoa</taxon>
        <taxon>Ecdysozoa</taxon>
        <taxon>Arthropoda</taxon>
        <taxon>Hexapoda</taxon>
        <taxon>Insecta</taxon>
        <taxon>Pterygota</taxon>
        <taxon>Neoptera</taxon>
        <taxon>Endopterygota</taxon>
        <taxon>Hymenoptera</taxon>
        <taxon>Apocrita</taxon>
        <taxon>Proctotrupomorpha</taxon>
        <taxon>Chalcidoidea</taxon>
        <taxon>Pteromalidae</taxon>
        <taxon>Pteromalinae</taxon>
        <taxon>Trichomalopsis</taxon>
    </lineage>
</organism>
<evidence type="ECO:0000256" key="1">
    <source>
        <dbReference type="SAM" id="MobiDB-lite"/>
    </source>
</evidence>
<accession>A0A232ENT3</accession>
<feature type="compositionally biased region" description="Basic and acidic residues" evidence="1">
    <location>
        <begin position="258"/>
        <end position="273"/>
    </location>
</feature>